<sequence>MIRVDVLGGFRVSGLGADPSLTRPGGSDPDGATLSDGTRRLIAALAIRSRPADRGTLAAQLWPESLDGRAASSLRSAIARLGDGGREIVAPTPSGLVLHTAVAVDLRAAQAIAARLLAPRHPDADTDDAEDADLTPAAVGLFSADLLPDWFDAWLEPAAEEWRHLRVNALEAQSDALRARGRLHEAASAARRAIDVDPLRETSQRCLISVHVAAGNQSDALRAYAAYRARLDREVGLEPTAMLSDLMAGLRPRAGSAHRG</sequence>
<dbReference type="AlphaFoldDB" id="A0A7L7Z0W4"/>
<dbReference type="InterPro" id="IPR011990">
    <property type="entry name" value="TPR-like_helical_dom_sf"/>
</dbReference>
<protein>
    <submittedName>
        <fullName evidence="2">Transcriptional regulator</fullName>
    </submittedName>
</protein>
<dbReference type="PANTHER" id="PTHR35807">
    <property type="entry name" value="TRANSCRIPTIONAL REGULATOR REDD-RELATED"/>
    <property type="match status" value="1"/>
</dbReference>
<dbReference type="Pfam" id="PF03704">
    <property type="entry name" value="BTAD"/>
    <property type="match status" value="1"/>
</dbReference>
<dbReference type="InterPro" id="IPR005158">
    <property type="entry name" value="BTAD"/>
</dbReference>
<name>A0A7L7Z0W4_9MICO</name>
<organism evidence="2 3">
    <name type="scientific">Clavibacter zhangzhiyongii</name>
    <dbReference type="NCBI Taxonomy" id="2768071"/>
    <lineage>
        <taxon>Bacteria</taxon>
        <taxon>Bacillati</taxon>
        <taxon>Actinomycetota</taxon>
        <taxon>Actinomycetes</taxon>
        <taxon>Micrococcales</taxon>
        <taxon>Microbacteriaceae</taxon>
        <taxon>Clavibacter</taxon>
    </lineage>
</organism>
<evidence type="ECO:0000259" key="1">
    <source>
        <dbReference type="SMART" id="SM01043"/>
    </source>
</evidence>
<keyword evidence="3" id="KW-1185">Reference proteome</keyword>
<dbReference type="RefSeq" id="WP_191147347.1">
    <property type="nucleotide sequence ID" value="NZ_CP061274.1"/>
</dbReference>
<proteinExistence type="predicted"/>
<dbReference type="Gene3D" id="1.25.40.10">
    <property type="entry name" value="Tetratricopeptide repeat domain"/>
    <property type="match status" value="1"/>
</dbReference>
<reference evidence="2 3" key="1">
    <citation type="submission" date="2020-08" db="EMBL/GenBank/DDBJ databases">
        <title>Description of Clavibacter zhangzhiyonge sp. nov., a phytopathogenic actinobacterium isolated from barley seeds, causing leaf brown spot and decline.</title>
        <authorList>
            <person name="Tian Q."/>
            <person name="Chuan J."/>
            <person name="Zhao W."/>
            <person name="Li X."/>
        </authorList>
    </citation>
    <scope>NUCLEOTIDE SEQUENCE [LARGE SCALE GENOMIC DNA]</scope>
    <source>
        <strain evidence="2 3">DM1</strain>
    </source>
</reference>
<gene>
    <name evidence="2" type="ORF">H9X71_12255</name>
</gene>
<dbReference type="KEGG" id="czh:H9X71_12255"/>
<feature type="domain" description="Bacterial transcriptional activator" evidence="1">
    <location>
        <begin position="104"/>
        <end position="251"/>
    </location>
</feature>
<evidence type="ECO:0000313" key="3">
    <source>
        <dbReference type="Proteomes" id="UP000516660"/>
    </source>
</evidence>
<dbReference type="SMART" id="SM01043">
    <property type="entry name" value="BTAD"/>
    <property type="match status" value="1"/>
</dbReference>
<dbReference type="InterPro" id="IPR051677">
    <property type="entry name" value="AfsR-DnrI-RedD_regulator"/>
</dbReference>
<dbReference type="EMBL" id="CP061274">
    <property type="protein sequence ID" value="QOD43353.1"/>
    <property type="molecule type" value="Genomic_DNA"/>
</dbReference>
<dbReference type="SUPFAM" id="SSF48452">
    <property type="entry name" value="TPR-like"/>
    <property type="match status" value="1"/>
</dbReference>
<dbReference type="Proteomes" id="UP000516660">
    <property type="component" value="Chromosome"/>
</dbReference>
<evidence type="ECO:0000313" key="2">
    <source>
        <dbReference type="EMBL" id="QOD43353.1"/>
    </source>
</evidence>
<accession>A0A7L7Z0W4</accession>